<evidence type="ECO:0000313" key="2">
    <source>
        <dbReference type="Proteomes" id="UP000324222"/>
    </source>
</evidence>
<dbReference type="AlphaFoldDB" id="A0A5B7F1L0"/>
<protein>
    <submittedName>
        <fullName evidence="1">Uncharacterized protein</fullName>
    </submittedName>
</protein>
<proteinExistence type="predicted"/>
<dbReference type="EMBL" id="VSRR010004684">
    <property type="protein sequence ID" value="MPC40422.1"/>
    <property type="molecule type" value="Genomic_DNA"/>
</dbReference>
<name>A0A5B7F1L0_PORTR</name>
<evidence type="ECO:0000313" key="1">
    <source>
        <dbReference type="EMBL" id="MPC40422.1"/>
    </source>
</evidence>
<gene>
    <name evidence="1" type="ORF">E2C01_033980</name>
</gene>
<accession>A0A5B7F1L0</accession>
<sequence>MLDAFTALNTLCNLTQSSVKLIARKVKKEIETNLRSPVQRLNGCQSVPIISAGGASSQDILDGARDGAGLGGKGCGKAKRGAVPQRTILRFIFCNTFTPHLRLVEAVQNFSFSFMFAVTD</sequence>
<keyword evidence="2" id="KW-1185">Reference proteome</keyword>
<reference evidence="1 2" key="1">
    <citation type="submission" date="2019-05" db="EMBL/GenBank/DDBJ databases">
        <title>Another draft genome of Portunus trituberculatus and its Hox gene families provides insights of decapod evolution.</title>
        <authorList>
            <person name="Jeong J.-H."/>
            <person name="Song I."/>
            <person name="Kim S."/>
            <person name="Choi T."/>
            <person name="Kim D."/>
            <person name="Ryu S."/>
            <person name="Kim W."/>
        </authorList>
    </citation>
    <scope>NUCLEOTIDE SEQUENCE [LARGE SCALE GENOMIC DNA]</scope>
    <source>
        <tissue evidence="1">Muscle</tissue>
    </source>
</reference>
<organism evidence="1 2">
    <name type="scientific">Portunus trituberculatus</name>
    <name type="common">Swimming crab</name>
    <name type="synonym">Neptunus trituberculatus</name>
    <dbReference type="NCBI Taxonomy" id="210409"/>
    <lineage>
        <taxon>Eukaryota</taxon>
        <taxon>Metazoa</taxon>
        <taxon>Ecdysozoa</taxon>
        <taxon>Arthropoda</taxon>
        <taxon>Crustacea</taxon>
        <taxon>Multicrustacea</taxon>
        <taxon>Malacostraca</taxon>
        <taxon>Eumalacostraca</taxon>
        <taxon>Eucarida</taxon>
        <taxon>Decapoda</taxon>
        <taxon>Pleocyemata</taxon>
        <taxon>Brachyura</taxon>
        <taxon>Eubrachyura</taxon>
        <taxon>Portunoidea</taxon>
        <taxon>Portunidae</taxon>
        <taxon>Portuninae</taxon>
        <taxon>Portunus</taxon>
    </lineage>
</organism>
<comment type="caution">
    <text evidence="1">The sequence shown here is derived from an EMBL/GenBank/DDBJ whole genome shotgun (WGS) entry which is preliminary data.</text>
</comment>
<dbReference type="Proteomes" id="UP000324222">
    <property type="component" value="Unassembled WGS sequence"/>
</dbReference>